<proteinExistence type="predicted"/>
<gene>
    <name evidence="2" type="ORF">NE398_16190</name>
</gene>
<protein>
    <recommendedName>
        <fullName evidence="4">LTXXQ motif protein</fullName>
    </recommendedName>
</protein>
<feature type="signal peptide" evidence="1">
    <location>
        <begin position="1"/>
        <end position="26"/>
    </location>
</feature>
<evidence type="ECO:0008006" key="4">
    <source>
        <dbReference type="Google" id="ProtNLM"/>
    </source>
</evidence>
<accession>A0A9X3XNT9</accession>
<name>A0A9X3XNT9_9CLOT</name>
<dbReference type="Proteomes" id="UP001141183">
    <property type="component" value="Unassembled WGS sequence"/>
</dbReference>
<dbReference type="AlphaFoldDB" id="A0A9X3XNT9"/>
<evidence type="ECO:0000256" key="1">
    <source>
        <dbReference type="SAM" id="SignalP"/>
    </source>
</evidence>
<dbReference type="EMBL" id="JAMRYU010000018">
    <property type="protein sequence ID" value="MDC4241676.1"/>
    <property type="molecule type" value="Genomic_DNA"/>
</dbReference>
<organism evidence="2 3">
    <name type="scientific">Clostridium tertium</name>
    <dbReference type="NCBI Taxonomy" id="1559"/>
    <lineage>
        <taxon>Bacteria</taxon>
        <taxon>Bacillati</taxon>
        <taxon>Bacillota</taxon>
        <taxon>Clostridia</taxon>
        <taxon>Eubacteriales</taxon>
        <taxon>Clostridiaceae</taxon>
        <taxon>Clostridium</taxon>
    </lineage>
</organism>
<reference evidence="2" key="1">
    <citation type="submission" date="2022-05" db="EMBL/GenBank/DDBJ databases">
        <title>Draft genome sequence of Clostridium tertium strain CP3 isolated from Peru.</title>
        <authorList>
            <person name="Hurtado R."/>
            <person name="Lima L."/>
            <person name="Sousa T."/>
            <person name="Jaiswal A.K."/>
            <person name="Tiwari S."/>
            <person name="Maturrano L."/>
            <person name="Brenig B."/>
            <person name="Azevedo V."/>
        </authorList>
    </citation>
    <scope>NUCLEOTIDE SEQUENCE</scope>
    <source>
        <strain evidence="2">CP3</strain>
    </source>
</reference>
<keyword evidence="3" id="KW-1185">Reference proteome</keyword>
<sequence length="144" mass="16588">MIKKFAAFFILTASIMNFSNSLYVQADDVKNKSNAYRVFSNAIVDLGKEKFDSFWTPENEGYLNASQKEKLNQLREKVNNGDMLTASERNELKNMKAEVIKIKLGDAKFQELQKLIEKREGSTDLTLPERQRLYELNKEAKGVK</sequence>
<evidence type="ECO:0000313" key="3">
    <source>
        <dbReference type="Proteomes" id="UP001141183"/>
    </source>
</evidence>
<dbReference type="RefSeq" id="WP_008678830.1">
    <property type="nucleotide sequence ID" value="NZ_CABKOG010000003.1"/>
</dbReference>
<keyword evidence="1" id="KW-0732">Signal</keyword>
<evidence type="ECO:0000313" key="2">
    <source>
        <dbReference type="EMBL" id="MDC4241676.1"/>
    </source>
</evidence>
<feature type="chain" id="PRO_5040813350" description="LTXXQ motif protein" evidence="1">
    <location>
        <begin position="27"/>
        <end position="144"/>
    </location>
</feature>
<comment type="caution">
    <text evidence="2">The sequence shown here is derived from an EMBL/GenBank/DDBJ whole genome shotgun (WGS) entry which is preliminary data.</text>
</comment>